<comment type="caution">
    <text evidence="2">The sequence shown here is derived from an EMBL/GenBank/DDBJ whole genome shotgun (WGS) entry which is preliminary data.</text>
</comment>
<reference evidence="2" key="1">
    <citation type="submission" date="2022-08" db="EMBL/GenBank/DDBJ databases">
        <title>Novel sulphate-reducing endosymbionts in the free-living metamonad Anaeramoeba.</title>
        <authorList>
            <person name="Jerlstrom-Hultqvist J."/>
            <person name="Cepicka I."/>
            <person name="Gallot-Lavallee L."/>
            <person name="Salas-Leiva D."/>
            <person name="Curtis B.A."/>
            <person name="Zahonova K."/>
            <person name="Pipaliya S."/>
            <person name="Dacks J."/>
            <person name="Roger A.J."/>
        </authorList>
    </citation>
    <scope>NUCLEOTIDE SEQUENCE</scope>
    <source>
        <strain evidence="2">Busselton2</strain>
    </source>
</reference>
<evidence type="ECO:0000256" key="1">
    <source>
        <dbReference type="SAM" id="Phobius"/>
    </source>
</evidence>
<evidence type="ECO:0000313" key="3">
    <source>
        <dbReference type="Proteomes" id="UP001146793"/>
    </source>
</evidence>
<dbReference type="AlphaFoldDB" id="A0AAV7YJH0"/>
<protein>
    <submittedName>
        <fullName evidence="2">Uncharacterized protein</fullName>
    </submittedName>
</protein>
<feature type="transmembrane region" description="Helical" evidence="1">
    <location>
        <begin position="122"/>
        <end position="142"/>
    </location>
</feature>
<keyword evidence="1" id="KW-0472">Membrane</keyword>
<keyword evidence="1" id="KW-0812">Transmembrane</keyword>
<evidence type="ECO:0000313" key="2">
    <source>
        <dbReference type="EMBL" id="KAJ3427614.1"/>
    </source>
</evidence>
<gene>
    <name evidence="2" type="ORF">M0812_25240</name>
</gene>
<keyword evidence="1" id="KW-1133">Transmembrane helix</keyword>
<dbReference type="Proteomes" id="UP001146793">
    <property type="component" value="Unassembled WGS sequence"/>
</dbReference>
<feature type="transmembrane region" description="Helical" evidence="1">
    <location>
        <begin position="148"/>
        <end position="171"/>
    </location>
</feature>
<dbReference type="EMBL" id="JANTQA010000060">
    <property type="protein sequence ID" value="KAJ3427614.1"/>
    <property type="molecule type" value="Genomic_DNA"/>
</dbReference>
<organism evidence="2 3">
    <name type="scientific">Anaeramoeba flamelloides</name>
    <dbReference type="NCBI Taxonomy" id="1746091"/>
    <lineage>
        <taxon>Eukaryota</taxon>
        <taxon>Metamonada</taxon>
        <taxon>Anaeramoebidae</taxon>
        <taxon>Anaeramoeba</taxon>
    </lineage>
</organism>
<accession>A0AAV7YJH0</accession>
<proteinExistence type="predicted"/>
<sequence length="197" mass="23435">MTNFFKNTLLHPIEEKVPVSSNYDIALVIKKVQDFDICGFDFQLNLPCWKFHEIEQEDMIVIKRDKIQWKRGFYANITIQEDGLYQIFFLNCVEKTSISFKMDIDLHLNGNYLSSTKKQFPLIYLALLILYCLLLLFSWILLKKRVLPRFLIVPNLFLFFLLSVKLTNLFIKTLYYLQLRKSEPSDVLNILFYSILP</sequence>
<name>A0AAV7YJH0_9EUKA</name>